<dbReference type="Pfam" id="PF00994">
    <property type="entry name" value="MoCF_biosynth"/>
    <property type="match status" value="1"/>
</dbReference>
<dbReference type="Gene3D" id="3.40.980.10">
    <property type="entry name" value="MoaB/Mog-like domain"/>
    <property type="match status" value="1"/>
</dbReference>
<dbReference type="NCBIfam" id="TIGR00177">
    <property type="entry name" value="molyb_syn"/>
    <property type="match status" value="1"/>
</dbReference>
<dbReference type="CDD" id="cd00887">
    <property type="entry name" value="MoeA"/>
    <property type="match status" value="1"/>
</dbReference>
<evidence type="ECO:0000256" key="11">
    <source>
        <dbReference type="RuleBase" id="RU365090"/>
    </source>
</evidence>
<dbReference type="InterPro" id="IPR036688">
    <property type="entry name" value="MoeA_C_domain_IV_sf"/>
</dbReference>
<proteinExistence type="inferred from homology"/>
<dbReference type="PROSITE" id="PS01079">
    <property type="entry name" value="MOCF_BIOSYNTHESIS_2"/>
    <property type="match status" value="1"/>
</dbReference>
<dbReference type="InterPro" id="IPR005111">
    <property type="entry name" value="MoeA_C_domain_IV"/>
</dbReference>
<name>A0A944D7C6_DENI1</name>
<evidence type="ECO:0000256" key="5">
    <source>
        <dbReference type="ARBA" id="ARBA00022505"/>
    </source>
</evidence>
<evidence type="ECO:0000256" key="6">
    <source>
        <dbReference type="ARBA" id="ARBA00022679"/>
    </source>
</evidence>
<dbReference type="SMART" id="SM00852">
    <property type="entry name" value="MoCF_biosynth"/>
    <property type="match status" value="1"/>
</dbReference>
<evidence type="ECO:0000256" key="1">
    <source>
        <dbReference type="ARBA" id="ARBA00001946"/>
    </source>
</evidence>
<evidence type="ECO:0000256" key="10">
    <source>
        <dbReference type="ARBA" id="ARBA00047317"/>
    </source>
</evidence>
<evidence type="ECO:0000256" key="7">
    <source>
        <dbReference type="ARBA" id="ARBA00022723"/>
    </source>
</evidence>
<comment type="caution">
    <text evidence="13">The sequence shown here is derived from an EMBL/GenBank/DDBJ whole genome shotgun (WGS) entry which is preliminary data.</text>
</comment>
<keyword evidence="6 11" id="KW-0808">Transferase</keyword>
<dbReference type="NCBIfam" id="NF045515">
    <property type="entry name" value="Glp_gephyrin"/>
    <property type="match status" value="1"/>
</dbReference>
<evidence type="ECO:0000313" key="13">
    <source>
        <dbReference type="EMBL" id="MBT0961175.1"/>
    </source>
</evidence>
<evidence type="ECO:0000256" key="4">
    <source>
        <dbReference type="ARBA" id="ARBA00010763"/>
    </source>
</evidence>
<dbReference type="SUPFAM" id="SSF53218">
    <property type="entry name" value="Molybdenum cofactor biosynthesis proteins"/>
    <property type="match status" value="1"/>
</dbReference>
<dbReference type="GO" id="GO:0006777">
    <property type="term" value="P:Mo-molybdopterin cofactor biosynthetic process"/>
    <property type="evidence" value="ECO:0007669"/>
    <property type="project" value="UniProtKB-UniRule"/>
</dbReference>
<dbReference type="RefSeq" id="WP_214360934.1">
    <property type="nucleotide sequence ID" value="NZ_JAEKFT010000007.1"/>
</dbReference>
<keyword evidence="9 11" id="KW-0501">Molybdenum cofactor biosynthesis</keyword>
<evidence type="ECO:0000256" key="9">
    <source>
        <dbReference type="ARBA" id="ARBA00023150"/>
    </source>
</evidence>
<dbReference type="Gene3D" id="3.90.105.10">
    <property type="entry name" value="Molybdopterin biosynthesis moea protein, domain 2"/>
    <property type="match status" value="1"/>
</dbReference>
<dbReference type="FunFam" id="2.170.190.11:FF:000001">
    <property type="entry name" value="Molybdopterin molybdenumtransferase"/>
    <property type="match status" value="1"/>
</dbReference>
<comment type="similarity">
    <text evidence="4 11">Belongs to the MoeA family.</text>
</comment>
<comment type="catalytic activity">
    <reaction evidence="10">
        <text>adenylyl-molybdopterin + molybdate = Mo-molybdopterin + AMP + H(+)</text>
        <dbReference type="Rhea" id="RHEA:35047"/>
        <dbReference type="ChEBI" id="CHEBI:15378"/>
        <dbReference type="ChEBI" id="CHEBI:36264"/>
        <dbReference type="ChEBI" id="CHEBI:62727"/>
        <dbReference type="ChEBI" id="CHEBI:71302"/>
        <dbReference type="ChEBI" id="CHEBI:456215"/>
        <dbReference type="EC" id="2.10.1.1"/>
    </reaction>
</comment>
<dbReference type="InterPro" id="IPR008284">
    <property type="entry name" value="MoCF_biosynth_CS"/>
</dbReference>
<comment type="cofactor">
    <cofactor evidence="1 11">
        <name>Mg(2+)</name>
        <dbReference type="ChEBI" id="CHEBI:18420"/>
    </cofactor>
</comment>
<protein>
    <recommendedName>
        <fullName evidence="11">Molybdopterin molybdenumtransferase</fullName>
        <ecNumber evidence="11">2.10.1.1</ecNumber>
    </recommendedName>
</protein>
<dbReference type="SUPFAM" id="SSF63867">
    <property type="entry name" value="MoeA C-terminal domain-like"/>
    <property type="match status" value="1"/>
</dbReference>
<feature type="domain" description="MoaB/Mog" evidence="12">
    <location>
        <begin position="187"/>
        <end position="324"/>
    </location>
</feature>
<organism evidence="13 14">
    <name type="scientific">Denitromonas iodatirespirans</name>
    <dbReference type="NCBI Taxonomy" id="2795389"/>
    <lineage>
        <taxon>Bacteria</taxon>
        <taxon>Pseudomonadati</taxon>
        <taxon>Pseudomonadota</taxon>
        <taxon>Betaproteobacteria</taxon>
        <taxon>Rhodocyclales</taxon>
        <taxon>Zoogloeaceae</taxon>
        <taxon>Denitromonas</taxon>
    </lineage>
</organism>
<sequence length="413" mass="43511">MTTPADTTARAALDVEQAYALIHDGLKPVHGWEQVAIRGALGRVLSQDVIAPHNVPAHDNSAMDGYAIRTDDCTSGATLNIVGTAFAGNAFSGIVGPGQAVRIMTGAMVPRGADCIVPQEEVIQADKQTVQIPVGRKAGQNIRRAGEDLAQGEPALCAGKRIGPAELGLIASLGIAEVTVYRRLRVAFFSTGDEVASIGKPLAPGQIYDSNRYTLYGALTRLGCEVLDMGVIPDRPDMLEAAFRDAAAAADVILTSGGVSVGEADFIKEMVNRLGQVAFWKINIKPGRPMAFGKLDKTWLFGLPGNPVAVMVTFYQFVQDALLALMGVSPLPARPLLAARCTATIRKRPGRREFVRAIVQAEPAGWAVAPTGAQGSGVLRSMSDANCFIVLPEAQADVAEGDAVAVQLFDGLI</sequence>
<comment type="pathway">
    <text evidence="3 11">Cofactor biosynthesis; molybdopterin biosynthesis.</text>
</comment>
<dbReference type="Pfam" id="PF03453">
    <property type="entry name" value="MoeA_N"/>
    <property type="match status" value="1"/>
</dbReference>
<dbReference type="EC" id="2.10.1.1" evidence="11"/>
<dbReference type="InterPro" id="IPR001453">
    <property type="entry name" value="MoaB/Mog_dom"/>
</dbReference>
<accession>A0A944D7C6</accession>
<dbReference type="InterPro" id="IPR036425">
    <property type="entry name" value="MoaB/Mog-like_dom_sf"/>
</dbReference>
<evidence type="ECO:0000313" key="14">
    <source>
        <dbReference type="Proteomes" id="UP000694660"/>
    </source>
</evidence>
<evidence type="ECO:0000256" key="3">
    <source>
        <dbReference type="ARBA" id="ARBA00005046"/>
    </source>
</evidence>
<gene>
    <name evidence="13" type="ORF">I8J34_08305</name>
</gene>
<dbReference type="PANTHER" id="PTHR10192:SF5">
    <property type="entry name" value="GEPHYRIN"/>
    <property type="match status" value="1"/>
</dbReference>
<keyword evidence="8 11" id="KW-0460">Magnesium</keyword>
<evidence type="ECO:0000256" key="8">
    <source>
        <dbReference type="ARBA" id="ARBA00022842"/>
    </source>
</evidence>
<dbReference type="AlphaFoldDB" id="A0A944D7C6"/>
<dbReference type="Gene3D" id="2.40.340.10">
    <property type="entry name" value="MoeA, C-terminal, domain IV"/>
    <property type="match status" value="1"/>
</dbReference>
<reference evidence="14" key="1">
    <citation type="journal article" date="2022" name="ISME J.">
        <title>Genetic and phylogenetic analysis of dissimilatory iodate-reducing bacteria identifies potential niches across the world's oceans.</title>
        <authorList>
            <person name="Reyes-Umana V."/>
            <person name="Henning Z."/>
            <person name="Lee K."/>
            <person name="Barnum T.P."/>
            <person name="Coates J.D."/>
        </authorList>
    </citation>
    <scope>NUCLEOTIDE SEQUENCE [LARGE SCALE GENOMIC DNA]</scope>
    <source>
        <strain evidence="14">IR12</strain>
    </source>
</reference>
<dbReference type="Gene3D" id="2.170.190.11">
    <property type="entry name" value="Molybdopterin biosynthesis moea protein, domain 3"/>
    <property type="match status" value="1"/>
</dbReference>
<keyword evidence="14" id="KW-1185">Reference proteome</keyword>
<dbReference type="PANTHER" id="PTHR10192">
    <property type="entry name" value="MOLYBDOPTERIN BIOSYNTHESIS PROTEIN"/>
    <property type="match status" value="1"/>
</dbReference>
<dbReference type="SUPFAM" id="SSF63882">
    <property type="entry name" value="MoeA N-terminal region -like"/>
    <property type="match status" value="1"/>
</dbReference>
<dbReference type="InterPro" id="IPR036135">
    <property type="entry name" value="MoeA_linker/N_sf"/>
</dbReference>
<dbReference type="InterPro" id="IPR038987">
    <property type="entry name" value="MoeA-like"/>
</dbReference>
<comment type="function">
    <text evidence="2 11">Catalyzes the insertion of molybdate into adenylated molybdopterin with the concomitant release of AMP.</text>
</comment>
<dbReference type="GO" id="GO:0061599">
    <property type="term" value="F:molybdopterin molybdotransferase activity"/>
    <property type="evidence" value="ECO:0007669"/>
    <property type="project" value="UniProtKB-UniRule"/>
</dbReference>
<dbReference type="EMBL" id="JAEKFT010000007">
    <property type="protein sequence ID" value="MBT0961175.1"/>
    <property type="molecule type" value="Genomic_DNA"/>
</dbReference>
<evidence type="ECO:0000259" key="12">
    <source>
        <dbReference type="SMART" id="SM00852"/>
    </source>
</evidence>
<dbReference type="InterPro" id="IPR005110">
    <property type="entry name" value="MoeA_linker/N"/>
</dbReference>
<dbReference type="Pfam" id="PF03454">
    <property type="entry name" value="MoeA_C"/>
    <property type="match status" value="1"/>
</dbReference>
<dbReference type="Proteomes" id="UP000694660">
    <property type="component" value="Unassembled WGS sequence"/>
</dbReference>
<dbReference type="GO" id="GO:0046872">
    <property type="term" value="F:metal ion binding"/>
    <property type="evidence" value="ECO:0007669"/>
    <property type="project" value="UniProtKB-UniRule"/>
</dbReference>
<keyword evidence="7 11" id="KW-0479">Metal-binding</keyword>
<keyword evidence="5 11" id="KW-0500">Molybdenum</keyword>
<dbReference type="FunFam" id="3.40.980.10:FF:000004">
    <property type="entry name" value="Molybdopterin molybdenumtransferase"/>
    <property type="match status" value="1"/>
</dbReference>
<dbReference type="GO" id="GO:0005829">
    <property type="term" value="C:cytosol"/>
    <property type="evidence" value="ECO:0007669"/>
    <property type="project" value="TreeGrafter"/>
</dbReference>
<evidence type="ECO:0000256" key="2">
    <source>
        <dbReference type="ARBA" id="ARBA00002901"/>
    </source>
</evidence>